<dbReference type="AlphaFoldDB" id="A0A448WUH1"/>
<keyword evidence="3" id="KW-1185">Reference proteome</keyword>
<accession>A0A448WUH1</accession>
<evidence type="ECO:0000256" key="1">
    <source>
        <dbReference type="SAM" id="MobiDB-lite"/>
    </source>
</evidence>
<evidence type="ECO:0000313" key="2">
    <source>
        <dbReference type="EMBL" id="VEL20572.1"/>
    </source>
</evidence>
<proteinExistence type="predicted"/>
<sequence length="112" mass="12393">MVSVRPEDSTNSSLRPLLSGQPDGPHKAVTWDRDLETLMPLEFRFDRTLRQLIEEDGRIACLTASDADEADTLNSKVAQAIFNGLLHENLHIFAAQIATNSTHSLVCLHLLA</sequence>
<comment type="caution">
    <text evidence="2">The sequence shown here is derived from an EMBL/GenBank/DDBJ whole genome shotgun (WGS) entry which is preliminary data.</text>
</comment>
<reference evidence="2" key="1">
    <citation type="submission" date="2018-11" db="EMBL/GenBank/DDBJ databases">
        <authorList>
            <consortium name="Pathogen Informatics"/>
        </authorList>
    </citation>
    <scope>NUCLEOTIDE SEQUENCE</scope>
</reference>
<gene>
    <name evidence="2" type="ORF">PXEA_LOCUS14012</name>
</gene>
<dbReference type="EMBL" id="CAAALY010047088">
    <property type="protein sequence ID" value="VEL20572.1"/>
    <property type="molecule type" value="Genomic_DNA"/>
</dbReference>
<protein>
    <submittedName>
        <fullName evidence="2">Uncharacterized protein</fullName>
    </submittedName>
</protein>
<organism evidence="2 3">
    <name type="scientific">Protopolystoma xenopodis</name>
    <dbReference type="NCBI Taxonomy" id="117903"/>
    <lineage>
        <taxon>Eukaryota</taxon>
        <taxon>Metazoa</taxon>
        <taxon>Spiralia</taxon>
        <taxon>Lophotrochozoa</taxon>
        <taxon>Platyhelminthes</taxon>
        <taxon>Monogenea</taxon>
        <taxon>Polyopisthocotylea</taxon>
        <taxon>Polystomatidea</taxon>
        <taxon>Polystomatidae</taxon>
        <taxon>Protopolystoma</taxon>
    </lineage>
</organism>
<name>A0A448WUH1_9PLAT</name>
<feature type="region of interest" description="Disordered" evidence="1">
    <location>
        <begin position="1"/>
        <end position="26"/>
    </location>
</feature>
<evidence type="ECO:0000313" key="3">
    <source>
        <dbReference type="Proteomes" id="UP000784294"/>
    </source>
</evidence>
<dbReference type="Proteomes" id="UP000784294">
    <property type="component" value="Unassembled WGS sequence"/>
</dbReference>